<gene>
    <name evidence="1" type="ORF">AS189_13210</name>
</gene>
<reference evidence="1 2" key="2">
    <citation type="journal article" date="2016" name="J. Biotechnol.">
        <title>Complete genome sequence of Arthrobacter alpinus ERGS4:06, a yellow pigmented bacterium tolerant to cold and radiations isolated from Sikkim Himalaya.</title>
        <authorList>
            <person name="Kumar R."/>
            <person name="Singh D."/>
            <person name="Swarnkar M.K."/>
            <person name="Singh A.K."/>
            <person name="Kumar S."/>
        </authorList>
    </citation>
    <scope>NUCLEOTIDE SEQUENCE [LARGE SCALE GENOMIC DNA]</scope>
    <source>
        <strain evidence="1 2">ERGS4:06</strain>
    </source>
</reference>
<dbReference type="AlphaFoldDB" id="A0A0S2M0R8"/>
<dbReference type="Pfam" id="PF12900">
    <property type="entry name" value="Pyridox_ox_2"/>
    <property type="match status" value="1"/>
</dbReference>
<dbReference type="SUPFAM" id="SSF50475">
    <property type="entry name" value="FMN-binding split barrel"/>
    <property type="match status" value="1"/>
</dbReference>
<name>A0A0S2M0R8_9MICC</name>
<dbReference type="EMBL" id="CP013200">
    <property type="protein sequence ID" value="ALO67284.1"/>
    <property type="molecule type" value="Genomic_DNA"/>
</dbReference>
<dbReference type="InterPro" id="IPR012349">
    <property type="entry name" value="Split_barrel_FMN-bd"/>
</dbReference>
<evidence type="ECO:0000313" key="1">
    <source>
        <dbReference type="EMBL" id="ALO67284.1"/>
    </source>
</evidence>
<proteinExistence type="predicted"/>
<sequence length="140" mass="15318">MNSDEEPGVVLSGNESWGLLQGSRFGRLAVCVANQPDIFPLNFVATADKIWIRTNPGTKLAEMAINALVALESDEVGDGEAWSVVVKGTVRVVESQTEIDAADLLHLESWTKTRKWTYIEITPASVAGRRFVLGGEPDRY</sequence>
<evidence type="ECO:0000313" key="2">
    <source>
        <dbReference type="Proteomes" id="UP000059574"/>
    </source>
</evidence>
<dbReference type="OrthoDB" id="7062584at2"/>
<reference evidence="2" key="1">
    <citation type="submission" date="2015-11" db="EMBL/GenBank/DDBJ databases">
        <authorList>
            <person name="Kumar R."/>
            <person name="Singh D."/>
            <person name="Swarnkar M.K."/>
            <person name="Singh A.K."/>
            <person name="Kumar S."/>
        </authorList>
    </citation>
    <scope>NUCLEOTIDE SEQUENCE [LARGE SCALE GENOMIC DNA]</scope>
    <source>
        <strain evidence="2">ERGS4:06</strain>
    </source>
</reference>
<dbReference type="Proteomes" id="UP000059574">
    <property type="component" value="Chromosome"/>
</dbReference>
<accession>A0A0S2M0R8</accession>
<organism evidence="1 2">
    <name type="scientific">Arthrobacter alpinus</name>
    <dbReference type="NCBI Taxonomy" id="656366"/>
    <lineage>
        <taxon>Bacteria</taxon>
        <taxon>Bacillati</taxon>
        <taxon>Actinomycetota</taxon>
        <taxon>Actinomycetes</taxon>
        <taxon>Micrococcales</taxon>
        <taxon>Micrococcaceae</taxon>
        <taxon>Arthrobacter</taxon>
    </lineage>
</organism>
<dbReference type="Gene3D" id="2.30.110.10">
    <property type="entry name" value="Electron Transport, Fmn-binding Protein, Chain A"/>
    <property type="match status" value="1"/>
</dbReference>
<dbReference type="InterPro" id="IPR024747">
    <property type="entry name" value="Pyridox_Oxase-rel"/>
</dbReference>
<protein>
    <submittedName>
        <fullName evidence="1">Pyridoxamine 5'-phosphate oxidase</fullName>
    </submittedName>
</protein>